<sequence>MSSAKTREYSFDVVKFLAISIIVLHHYQEVTGASFQHGPNWYDGAFYWGYLVELFFIISGYFTFASIEKVRSGVSFGAFYIRKYLRFLPMIVICGVVCLVTKYLCLTYVDHEPNVSFTMWNVISSLACVARWFDTSLMINNPMWYVSVLLLCLVVFYFATRRCRKAENLVLVYGIVIALGLVMRSMCADGFKAPFFNTDIARGLISFFIGLELALVIKRHPRVVNTASVIAAIAAICLFVAFYATNREGLVGSVTSQYYALVFLVYPSAVVVCKAPILTRLFSSERLSFLGGCAYNMYVWHLPLIFLYRIAFYGLGLNPERQIAMYAFLALCFMAGMLSDRLIDRPIAKRVTRRLSGAR</sequence>
<feature type="transmembrane region" description="Helical" evidence="1">
    <location>
        <begin position="9"/>
        <end position="27"/>
    </location>
</feature>
<feature type="transmembrane region" description="Helical" evidence="1">
    <location>
        <begin position="289"/>
        <end position="311"/>
    </location>
</feature>
<name>A0A369NYT9_9ACTN</name>
<feature type="transmembrane region" description="Helical" evidence="1">
    <location>
        <begin position="323"/>
        <end position="343"/>
    </location>
</feature>
<dbReference type="PANTHER" id="PTHR23028:SF53">
    <property type="entry name" value="ACYL_TRANSF_3 DOMAIN-CONTAINING PROTEIN"/>
    <property type="match status" value="1"/>
</dbReference>
<dbReference type="EMBL" id="PPUT01000013">
    <property type="protein sequence ID" value="RDC44666.1"/>
    <property type="molecule type" value="Genomic_DNA"/>
</dbReference>
<evidence type="ECO:0000256" key="1">
    <source>
        <dbReference type="SAM" id="Phobius"/>
    </source>
</evidence>
<dbReference type="RefSeq" id="WP_114549010.1">
    <property type="nucleotide sequence ID" value="NZ_PPUT01000013.1"/>
</dbReference>
<evidence type="ECO:0000313" key="4">
    <source>
        <dbReference type="Proteomes" id="UP000253805"/>
    </source>
</evidence>
<dbReference type="AlphaFoldDB" id="A0A369NYT9"/>
<feature type="transmembrane region" description="Helical" evidence="1">
    <location>
        <begin position="47"/>
        <end position="67"/>
    </location>
</feature>
<dbReference type="GO" id="GO:0016020">
    <property type="term" value="C:membrane"/>
    <property type="evidence" value="ECO:0007669"/>
    <property type="project" value="TreeGrafter"/>
</dbReference>
<keyword evidence="1" id="KW-0812">Transmembrane</keyword>
<protein>
    <recommendedName>
        <fullName evidence="2">Acyltransferase 3 domain-containing protein</fullName>
    </recommendedName>
</protein>
<dbReference type="GO" id="GO:0016747">
    <property type="term" value="F:acyltransferase activity, transferring groups other than amino-acyl groups"/>
    <property type="evidence" value="ECO:0007669"/>
    <property type="project" value="InterPro"/>
</dbReference>
<feature type="transmembrane region" description="Helical" evidence="1">
    <location>
        <begin position="257"/>
        <end position="277"/>
    </location>
</feature>
<dbReference type="GO" id="GO:0000271">
    <property type="term" value="P:polysaccharide biosynthetic process"/>
    <property type="evidence" value="ECO:0007669"/>
    <property type="project" value="TreeGrafter"/>
</dbReference>
<dbReference type="PANTHER" id="PTHR23028">
    <property type="entry name" value="ACETYLTRANSFERASE"/>
    <property type="match status" value="1"/>
</dbReference>
<reference evidence="3 4" key="1">
    <citation type="journal article" date="2018" name="Elife">
        <title>Discovery and characterization of a prevalent human gut bacterial enzyme sufficient for the inactivation of a family of plant toxins.</title>
        <authorList>
            <person name="Koppel N."/>
            <person name="Bisanz J.E."/>
            <person name="Pandelia M.E."/>
            <person name="Turnbaugh P.J."/>
            <person name="Balskus E.P."/>
        </authorList>
    </citation>
    <scope>NUCLEOTIDE SEQUENCE [LARGE SCALE GENOMIC DNA]</scope>
    <source>
        <strain evidence="3 4">OB21 GAM 11</strain>
    </source>
</reference>
<dbReference type="InterPro" id="IPR002656">
    <property type="entry name" value="Acyl_transf_3_dom"/>
</dbReference>
<organism evidence="3 4">
    <name type="scientific">Adlercreutzia equolifaciens subsp. celatus</name>
    <dbReference type="NCBI Taxonomy" id="394340"/>
    <lineage>
        <taxon>Bacteria</taxon>
        <taxon>Bacillati</taxon>
        <taxon>Actinomycetota</taxon>
        <taxon>Coriobacteriia</taxon>
        <taxon>Eggerthellales</taxon>
        <taxon>Eggerthellaceae</taxon>
        <taxon>Adlercreutzia</taxon>
    </lineage>
</organism>
<dbReference type="Proteomes" id="UP000253805">
    <property type="component" value="Unassembled WGS sequence"/>
</dbReference>
<keyword evidence="1" id="KW-1133">Transmembrane helix</keyword>
<evidence type="ECO:0000313" key="3">
    <source>
        <dbReference type="EMBL" id="RDC44666.1"/>
    </source>
</evidence>
<comment type="caution">
    <text evidence="3">The sequence shown here is derived from an EMBL/GenBank/DDBJ whole genome shotgun (WGS) entry which is preliminary data.</text>
</comment>
<accession>A0A369NYT9</accession>
<keyword evidence="1" id="KW-0472">Membrane</keyword>
<gene>
    <name evidence="3" type="ORF">C1850_06180</name>
</gene>
<feature type="transmembrane region" description="Helical" evidence="1">
    <location>
        <begin position="200"/>
        <end position="217"/>
    </location>
</feature>
<feature type="transmembrane region" description="Helical" evidence="1">
    <location>
        <begin position="171"/>
        <end position="188"/>
    </location>
</feature>
<feature type="domain" description="Acyltransferase 3" evidence="2">
    <location>
        <begin position="9"/>
        <end position="334"/>
    </location>
</feature>
<evidence type="ECO:0000259" key="2">
    <source>
        <dbReference type="Pfam" id="PF01757"/>
    </source>
</evidence>
<dbReference type="InterPro" id="IPR050879">
    <property type="entry name" value="Acyltransferase_3"/>
</dbReference>
<feature type="transmembrane region" description="Helical" evidence="1">
    <location>
        <begin position="224"/>
        <end position="245"/>
    </location>
</feature>
<proteinExistence type="predicted"/>
<feature type="transmembrane region" description="Helical" evidence="1">
    <location>
        <begin position="87"/>
        <end position="109"/>
    </location>
</feature>
<dbReference type="Pfam" id="PF01757">
    <property type="entry name" value="Acyl_transf_3"/>
    <property type="match status" value="1"/>
</dbReference>
<feature type="transmembrane region" description="Helical" evidence="1">
    <location>
        <begin position="142"/>
        <end position="159"/>
    </location>
</feature>